<dbReference type="PANTHER" id="PTHR33332">
    <property type="entry name" value="REVERSE TRANSCRIPTASE DOMAIN-CONTAINING PROTEIN"/>
    <property type="match status" value="1"/>
</dbReference>
<dbReference type="AlphaFoldDB" id="A0AAN7S6Z1"/>
<name>A0AAN7S6Z1_MYCAM</name>
<protein>
    <recommendedName>
        <fullName evidence="3">Reverse transcriptase domain-containing protein</fullName>
    </recommendedName>
</protein>
<proteinExistence type="predicted"/>
<dbReference type="Proteomes" id="UP001333110">
    <property type="component" value="Unassembled WGS sequence"/>
</dbReference>
<evidence type="ECO:0008006" key="3">
    <source>
        <dbReference type="Google" id="ProtNLM"/>
    </source>
</evidence>
<sequence length="248" mass="28285">MCKECDQQCNVQMTVSDKQGIHGSILGPILFNIFISGLDNDTECNSKKAFNGAKLGGVADTSGKVSVQRDLRKDWANRSLMKFKNHGITQSFSLIEEKRALTNRTMNSPAEFTLARPHLKCCVLFWAPQYKRSMELLGTVQRRATEMIKGLENLFNEKRPGEEKDQGESHQYIQIAEDRARLFPVVPNDKTRGNGHKLKHRRFPLNIRKHIFTVRVTEHCHRLPREVVESPSLEILKSCLDTVLGNQL</sequence>
<reference evidence="1 2" key="1">
    <citation type="journal article" date="2023" name="J. Hered.">
        <title>Chromosome-level genome of the wood stork (Mycteria americana) provides insight into avian chromosome evolution.</title>
        <authorList>
            <person name="Flamio R. Jr."/>
            <person name="Ramstad K.M."/>
        </authorList>
    </citation>
    <scope>NUCLEOTIDE SEQUENCE [LARGE SCALE GENOMIC DNA]</scope>
    <source>
        <strain evidence="1">JAX WOST 10</strain>
    </source>
</reference>
<organism evidence="1 2">
    <name type="scientific">Mycteria americana</name>
    <name type="common">Wood stork</name>
    <dbReference type="NCBI Taxonomy" id="33587"/>
    <lineage>
        <taxon>Eukaryota</taxon>
        <taxon>Metazoa</taxon>
        <taxon>Chordata</taxon>
        <taxon>Craniata</taxon>
        <taxon>Vertebrata</taxon>
        <taxon>Euteleostomi</taxon>
        <taxon>Archelosauria</taxon>
        <taxon>Archosauria</taxon>
        <taxon>Dinosauria</taxon>
        <taxon>Saurischia</taxon>
        <taxon>Theropoda</taxon>
        <taxon>Coelurosauria</taxon>
        <taxon>Aves</taxon>
        <taxon>Neognathae</taxon>
        <taxon>Neoaves</taxon>
        <taxon>Aequornithes</taxon>
        <taxon>Ciconiiformes</taxon>
        <taxon>Ciconiidae</taxon>
        <taxon>Mycteria</taxon>
    </lineage>
</organism>
<gene>
    <name evidence="1" type="ORF">QYF61_013170</name>
</gene>
<dbReference type="EMBL" id="JAUNZN010000001">
    <property type="protein sequence ID" value="KAK4830720.1"/>
    <property type="molecule type" value="Genomic_DNA"/>
</dbReference>
<evidence type="ECO:0000313" key="1">
    <source>
        <dbReference type="EMBL" id="KAK4830720.1"/>
    </source>
</evidence>
<comment type="caution">
    <text evidence="1">The sequence shown here is derived from an EMBL/GenBank/DDBJ whole genome shotgun (WGS) entry which is preliminary data.</text>
</comment>
<evidence type="ECO:0000313" key="2">
    <source>
        <dbReference type="Proteomes" id="UP001333110"/>
    </source>
</evidence>
<accession>A0AAN7S6Z1</accession>
<keyword evidence="2" id="KW-1185">Reference proteome</keyword>